<proteinExistence type="predicted"/>
<evidence type="ECO:0000256" key="1">
    <source>
        <dbReference type="SAM" id="MobiDB-lite"/>
    </source>
</evidence>
<feature type="region of interest" description="Disordered" evidence="1">
    <location>
        <begin position="58"/>
        <end position="84"/>
    </location>
</feature>
<feature type="non-terminal residue" evidence="2">
    <location>
        <position position="1"/>
    </location>
</feature>
<comment type="caution">
    <text evidence="2">The sequence shown here is derived from an EMBL/GenBank/DDBJ whole genome shotgun (WGS) entry which is preliminary data.</text>
</comment>
<evidence type="ECO:0000313" key="3">
    <source>
        <dbReference type="Proteomes" id="UP000823775"/>
    </source>
</evidence>
<reference evidence="2 3" key="1">
    <citation type="journal article" date="2021" name="BMC Genomics">
        <title>Datura genome reveals duplications of psychoactive alkaloid biosynthetic genes and high mutation rate following tissue culture.</title>
        <authorList>
            <person name="Rajewski A."/>
            <person name="Carter-House D."/>
            <person name="Stajich J."/>
            <person name="Litt A."/>
        </authorList>
    </citation>
    <scope>NUCLEOTIDE SEQUENCE [LARGE SCALE GENOMIC DNA]</scope>
    <source>
        <strain evidence="2">AR-01</strain>
    </source>
</reference>
<dbReference type="EMBL" id="JACEIK010008697">
    <property type="protein sequence ID" value="MCE3051516.1"/>
    <property type="molecule type" value="Genomic_DNA"/>
</dbReference>
<sequence length="84" mass="8733">SLAAPDTISSGIVRFGAHPSRFHASTREAKSPSVEGGDEKLLQVLGYLSLHLSSLRAGGGANLGENGPSPEGDRGTAIRNTWFT</sequence>
<organism evidence="2 3">
    <name type="scientific">Datura stramonium</name>
    <name type="common">Jimsonweed</name>
    <name type="synonym">Common thornapple</name>
    <dbReference type="NCBI Taxonomy" id="4076"/>
    <lineage>
        <taxon>Eukaryota</taxon>
        <taxon>Viridiplantae</taxon>
        <taxon>Streptophyta</taxon>
        <taxon>Embryophyta</taxon>
        <taxon>Tracheophyta</taxon>
        <taxon>Spermatophyta</taxon>
        <taxon>Magnoliopsida</taxon>
        <taxon>eudicotyledons</taxon>
        <taxon>Gunneridae</taxon>
        <taxon>Pentapetalae</taxon>
        <taxon>asterids</taxon>
        <taxon>lamiids</taxon>
        <taxon>Solanales</taxon>
        <taxon>Solanaceae</taxon>
        <taxon>Solanoideae</taxon>
        <taxon>Datureae</taxon>
        <taxon>Datura</taxon>
    </lineage>
</organism>
<protein>
    <submittedName>
        <fullName evidence="2">Uncharacterized protein</fullName>
    </submittedName>
</protein>
<gene>
    <name evidence="2" type="ORF">HAX54_050057</name>
</gene>
<dbReference type="Proteomes" id="UP000823775">
    <property type="component" value="Unassembled WGS sequence"/>
</dbReference>
<accession>A0ABS8WL12</accession>
<name>A0ABS8WL12_DATST</name>
<evidence type="ECO:0000313" key="2">
    <source>
        <dbReference type="EMBL" id="MCE3051516.1"/>
    </source>
</evidence>
<keyword evidence="3" id="KW-1185">Reference proteome</keyword>